<dbReference type="Pfam" id="PF00582">
    <property type="entry name" value="Usp"/>
    <property type="match status" value="1"/>
</dbReference>
<dbReference type="CDD" id="cd00293">
    <property type="entry name" value="USP-like"/>
    <property type="match status" value="1"/>
</dbReference>
<comment type="caution">
    <text evidence="3">The sequence shown here is derived from an EMBL/GenBank/DDBJ whole genome shotgun (WGS) entry which is preliminary data.</text>
</comment>
<feature type="domain" description="UspA" evidence="2">
    <location>
        <begin position="19"/>
        <end position="157"/>
    </location>
</feature>
<dbReference type="AlphaFoldDB" id="A0A9D9E4L8"/>
<reference evidence="3" key="2">
    <citation type="journal article" date="2021" name="PeerJ">
        <title>Extensive microbial diversity within the chicken gut microbiome revealed by metagenomics and culture.</title>
        <authorList>
            <person name="Gilroy R."/>
            <person name="Ravi A."/>
            <person name="Getino M."/>
            <person name="Pursley I."/>
            <person name="Horton D.L."/>
            <person name="Alikhan N.F."/>
            <person name="Baker D."/>
            <person name="Gharbi K."/>
            <person name="Hall N."/>
            <person name="Watson M."/>
            <person name="Adriaenssens E.M."/>
            <person name="Foster-Nyarko E."/>
            <person name="Jarju S."/>
            <person name="Secka A."/>
            <person name="Antonio M."/>
            <person name="Oren A."/>
            <person name="Chaudhuri R.R."/>
            <person name="La Ragione R."/>
            <person name="Hildebrand F."/>
            <person name="Pallen M.J."/>
        </authorList>
    </citation>
    <scope>NUCLEOTIDE SEQUENCE</scope>
    <source>
        <strain evidence="3">C6-149</strain>
    </source>
</reference>
<dbReference type="SUPFAM" id="SSF52402">
    <property type="entry name" value="Adenine nucleotide alpha hydrolases-like"/>
    <property type="match status" value="1"/>
</dbReference>
<dbReference type="Proteomes" id="UP000823614">
    <property type="component" value="Unassembled WGS sequence"/>
</dbReference>
<dbReference type="InterPro" id="IPR014729">
    <property type="entry name" value="Rossmann-like_a/b/a_fold"/>
</dbReference>
<protein>
    <submittedName>
        <fullName evidence="3">Universal stress protein</fullName>
    </submittedName>
</protein>
<organism evidence="3 4">
    <name type="scientific">Candidatus Gallilactobacillus intestinavium</name>
    <dbReference type="NCBI Taxonomy" id="2840838"/>
    <lineage>
        <taxon>Bacteria</taxon>
        <taxon>Bacillati</taxon>
        <taxon>Bacillota</taxon>
        <taxon>Bacilli</taxon>
        <taxon>Lactobacillales</taxon>
        <taxon>Lactobacillaceae</taxon>
        <taxon>Lactobacillaceae incertae sedis</taxon>
        <taxon>Candidatus Gallilactobacillus</taxon>
    </lineage>
</organism>
<dbReference type="Gene3D" id="3.40.50.620">
    <property type="entry name" value="HUPs"/>
    <property type="match status" value="1"/>
</dbReference>
<reference evidence="3" key="1">
    <citation type="submission" date="2020-10" db="EMBL/GenBank/DDBJ databases">
        <authorList>
            <person name="Gilroy R."/>
        </authorList>
    </citation>
    <scope>NUCLEOTIDE SEQUENCE</scope>
    <source>
        <strain evidence="3">C6-149</strain>
    </source>
</reference>
<dbReference type="PANTHER" id="PTHR46268:SF6">
    <property type="entry name" value="UNIVERSAL STRESS PROTEIN UP12"/>
    <property type="match status" value="1"/>
</dbReference>
<name>A0A9D9E4L8_9LACO</name>
<dbReference type="EMBL" id="JADIMP010000022">
    <property type="protein sequence ID" value="MBO8441066.1"/>
    <property type="molecule type" value="Genomic_DNA"/>
</dbReference>
<evidence type="ECO:0000313" key="4">
    <source>
        <dbReference type="Proteomes" id="UP000823614"/>
    </source>
</evidence>
<sequence>MDDKELQNKIVTSDKLEDYKNILVGVDDSPDAQLAFQYAIKQAKEDHSKLTITSILEEQNVDVITSLSRDRLAEKQQEVLNKLEDYKKIALKSGVKEVETITAIGDAGETIVRQIIPTVNPDLVIVGSLSKRGVTKYFGSQAAYVAKYSPVSVMVVR</sequence>
<gene>
    <name evidence="3" type="ORF">IAA89_01250</name>
</gene>
<accession>A0A9D9E4L8</accession>
<dbReference type="PANTHER" id="PTHR46268">
    <property type="entry name" value="STRESS RESPONSE PROTEIN NHAX"/>
    <property type="match status" value="1"/>
</dbReference>
<evidence type="ECO:0000259" key="2">
    <source>
        <dbReference type="Pfam" id="PF00582"/>
    </source>
</evidence>
<comment type="similarity">
    <text evidence="1">Belongs to the universal stress protein A family.</text>
</comment>
<proteinExistence type="inferred from homology"/>
<dbReference type="PRINTS" id="PR01438">
    <property type="entry name" value="UNVRSLSTRESS"/>
</dbReference>
<evidence type="ECO:0000313" key="3">
    <source>
        <dbReference type="EMBL" id="MBO8441066.1"/>
    </source>
</evidence>
<dbReference type="InterPro" id="IPR006016">
    <property type="entry name" value="UspA"/>
</dbReference>
<evidence type="ECO:0000256" key="1">
    <source>
        <dbReference type="ARBA" id="ARBA00008791"/>
    </source>
</evidence>
<dbReference type="InterPro" id="IPR006015">
    <property type="entry name" value="Universal_stress_UspA"/>
</dbReference>